<dbReference type="PROSITE" id="PS51459">
    <property type="entry name" value="FIDO"/>
    <property type="match status" value="1"/>
</dbReference>
<dbReference type="InterPro" id="IPR040198">
    <property type="entry name" value="Fido_containing"/>
</dbReference>
<feature type="site" description="Important for autoinhibition of adenylyltransferase activity" evidence="1">
    <location>
        <position position="50"/>
    </location>
</feature>
<dbReference type="EMBL" id="FLUQ01000001">
    <property type="protein sequence ID" value="SBV93822.1"/>
    <property type="molecule type" value="Genomic_DNA"/>
</dbReference>
<name>A0A212J2X1_9DELT</name>
<dbReference type="InterPro" id="IPR036597">
    <property type="entry name" value="Fido-like_dom_sf"/>
</dbReference>
<proteinExistence type="predicted"/>
<protein>
    <submittedName>
        <fullName evidence="3">Fic family protein</fullName>
    </submittedName>
</protein>
<reference evidence="3" key="1">
    <citation type="submission" date="2016-04" db="EMBL/GenBank/DDBJ databases">
        <authorList>
            <person name="Evans L.H."/>
            <person name="Alamgir A."/>
            <person name="Owens N."/>
            <person name="Weber N.D."/>
            <person name="Virtaneva K."/>
            <person name="Barbian K."/>
            <person name="Babar A."/>
            <person name="Rosenke K."/>
        </authorList>
    </citation>
    <scope>NUCLEOTIDE SEQUENCE</scope>
    <source>
        <strain evidence="3">86</strain>
    </source>
</reference>
<organism evidence="3">
    <name type="scientific">uncultured delta proteobacterium</name>
    <dbReference type="NCBI Taxonomy" id="34034"/>
    <lineage>
        <taxon>Bacteria</taxon>
        <taxon>Deltaproteobacteria</taxon>
        <taxon>environmental samples</taxon>
    </lineage>
</organism>
<dbReference type="AlphaFoldDB" id="A0A212J2X1"/>
<dbReference type="Gene3D" id="1.10.3290.10">
    <property type="entry name" value="Fido-like domain"/>
    <property type="match status" value="1"/>
</dbReference>
<dbReference type="InterPro" id="IPR003812">
    <property type="entry name" value="Fido"/>
</dbReference>
<evidence type="ECO:0000256" key="1">
    <source>
        <dbReference type="PIRSR" id="PIRSR640198-3"/>
    </source>
</evidence>
<dbReference type="PANTHER" id="PTHR13504:SF38">
    <property type="entry name" value="FIDO DOMAIN-CONTAINING PROTEIN"/>
    <property type="match status" value="1"/>
</dbReference>
<gene>
    <name evidence="3" type="ORF">KL86DPRO_10597</name>
</gene>
<dbReference type="PANTHER" id="PTHR13504">
    <property type="entry name" value="FIDO DOMAIN-CONTAINING PROTEIN DDB_G0283145"/>
    <property type="match status" value="1"/>
</dbReference>
<sequence length="242" mass="27317">MDKRLFEVSLGFSWEPTVISVPHENRPDLALFMFKKNMAGIVWNSLGVFENNPSTLPQTETILQGQAVGGISIDQLSQVKRFGDAATQLIDSIKNVSFRLDMDFAKQLHAVVGKEEALEWGTLRSQQVHIHGVSYVPPAADELPSLAEKGFSFLREQMENPIERAIATFLFMSRTQFFFDCNKRTASLMMNGVLLSAGYYPITVLRETTEEFNEKLRAFYNSGEATEMFGYFGRVCSKLYPS</sequence>
<evidence type="ECO:0000259" key="2">
    <source>
        <dbReference type="PROSITE" id="PS51459"/>
    </source>
</evidence>
<dbReference type="SUPFAM" id="SSF140931">
    <property type="entry name" value="Fic-like"/>
    <property type="match status" value="1"/>
</dbReference>
<accession>A0A212J2X1</accession>
<feature type="domain" description="Fido" evidence="2">
    <location>
        <begin position="100"/>
        <end position="234"/>
    </location>
</feature>
<dbReference type="Pfam" id="PF02661">
    <property type="entry name" value="Fic"/>
    <property type="match status" value="1"/>
</dbReference>
<evidence type="ECO:0000313" key="3">
    <source>
        <dbReference type="EMBL" id="SBV93822.1"/>
    </source>
</evidence>